<keyword evidence="2" id="KW-1185">Reference proteome</keyword>
<dbReference type="EMBL" id="CP133619">
    <property type="protein sequence ID" value="WMV40441.1"/>
    <property type="molecule type" value="Genomic_DNA"/>
</dbReference>
<reference evidence="1" key="1">
    <citation type="submission" date="2023-08" db="EMBL/GenBank/DDBJ databases">
        <title>A de novo genome assembly of Solanum verrucosum Schlechtendal, a Mexican diploid species geographically isolated from the other diploid A-genome species in potato relatives.</title>
        <authorList>
            <person name="Hosaka K."/>
        </authorList>
    </citation>
    <scope>NUCLEOTIDE SEQUENCE</scope>
    <source>
        <tissue evidence="1">Young leaves</tissue>
    </source>
</reference>
<evidence type="ECO:0000313" key="2">
    <source>
        <dbReference type="Proteomes" id="UP001234989"/>
    </source>
</evidence>
<name>A0AAF0ZHY1_SOLVR</name>
<evidence type="ECO:0000313" key="1">
    <source>
        <dbReference type="EMBL" id="WMV40441.1"/>
    </source>
</evidence>
<proteinExistence type="predicted"/>
<accession>A0AAF0ZHY1</accession>
<protein>
    <submittedName>
        <fullName evidence="1">Uncharacterized protein</fullName>
    </submittedName>
</protein>
<dbReference type="Proteomes" id="UP001234989">
    <property type="component" value="Chromosome 8"/>
</dbReference>
<dbReference type="AlphaFoldDB" id="A0AAF0ZHY1"/>
<sequence length="45" mass="5052">MMSKSRKLGVVGKISPRAFQPYQDLILTHPDIGVMAVRKRPKLTS</sequence>
<gene>
    <name evidence="1" type="ORF">MTR67_033826</name>
</gene>
<organism evidence="1 2">
    <name type="scientific">Solanum verrucosum</name>
    <dbReference type="NCBI Taxonomy" id="315347"/>
    <lineage>
        <taxon>Eukaryota</taxon>
        <taxon>Viridiplantae</taxon>
        <taxon>Streptophyta</taxon>
        <taxon>Embryophyta</taxon>
        <taxon>Tracheophyta</taxon>
        <taxon>Spermatophyta</taxon>
        <taxon>Magnoliopsida</taxon>
        <taxon>eudicotyledons</taxon>
        <taxon>Gunneridae</taxon>
        <taxon>Pentapetalae</taxon>
        <taxon>asterids</taxon>
        <taxon>lamiids</taxon>
        <taxon>Solanales</taxon>
        <taxon>Solanaceae</taxon>
        <taxon>Solanoideae</taxon>
        <taxon>Solaneae</taxon>
        <taxon>Solanum</taxon>
    </lineage>
</organism>